<evidence type="ECO:0000259" key="2">
    <source>
        <dbReference type="Pfam" id="PF01168"/>
    </source>
</evidence>
<name>A0A6J6GX04_9ZZZZ</name>
<dbReference type="PANTHER" id="PTHR10146:SF14">
    <property type="entry name" value="PYRIDOXAL PHOSPHATE HOMEOSTASIS PROTEIN"/>
    <property type="match status" value="1"/>
</dbReference>
<dbReference type="CDD" id="cd00635">
    <property type="entry name" value="PLPDE_III_YBL036c_like"/>
    <property type="match status" value="1"/>
</dbReference>
<evidence type="ECO:0000256" key="1">
    <source>
        <dbReference type="ARBA" id="ARBA00022898"/>
    </source>
</evidence>
<keyword evidence="1" id="KW-0663">Pyridoxal phosphate</keyword>
<proteinExistence type="inferred from homology"/>
<dbReference type="EMBL" id="CAEZUX010000002">
    <property type="protein sequence ID" value="CAB4605506.1"/>
    <property type="molecule type" value="Genomic_DNA"/>
</dbReference>
<dbReference type="NCBIfam" id="TIGR00044">
    <property type="entry name" value="YggS family pyridoxal phosphate-dependent enzyme"/>
    <property type="match status" value="1"/>
</dbReference>
<dbReference type="InterPro" id="IPR011078">
    <property type="entry name" value="PyrdxlP_homeostasis"/>
</dbReference>
<dbReference type="HAMAP" id="MF_02087">
    <property type="entry name" value="PLP_homeostasis"/>
    <property type="match status" value="1"/>
</dbReference>
<organism evidence="3">
    <name type="scientific">freshwater metagenome</name>
    <dbReference type="NCBI Taxonomy" id="449393"/>
    <lineage>
        <taxon>unclassified sequences</taxon>
        <taxon>metagenomes</taxon>
        <taxon>ecological metagenomes</taxon>
    </lineage>
</organism>
<dbReference type="AlphaFoldDB" id="A0A6J6GX04"/>
<dbReference type="InterPro" id="IPR029066">
    <property type="entry name" value="PLP-binding_barrel"/>
</dbReference>
<evidence type="ECO:0000313" key="3">
    <source>
        <dbReference type="EMBL" id="CAB4605506.1"/>
    </source>
</evidence>
<dbReference type="Pfam" id="PF01168">
    <property type="entry name" value="Ala_racemase_N"/>
    <property type="match status" value="1"/>
</dbReference>
<dbReference type="GO" id="GO:0030170">
    <property type="term" value="F:pyridoxal phosphate binding"/>
    <property type="evidence" value="ECO:0007669"/>
    <property type="project" value="InterPro"/>
</dbReference>
<gene>
    <name evidence="3" type="ORF">UFOPK1874_00059</name>
</gene>
<accession>A0A6J6GX04</accession>
<dbReference type="SUPFAM" id="SSF51419">
    <property type="entry name" value="PLP-binding barrel"/>
    <property type="match status" value="1"/>
</dbReference>
<feature type="domain" description="Alanine racemase N-terminal" evidence="2">
    <location>
        <begin position="2"/>
        <end position="213"/>
    </location>
</feature>
<dbReference type="InterPro" id="IPR001608">
    <property type="entry name" value="Ala_racemase_N"/>
</dbReference>
<sequence length="216" mass="22721">MIDPQAVAERVQEIRSDITSITSSNVAIVAVTKTFGHDAIRAAFSAHCDAVGENYTQELLGKAAEAPIELPVHFIGAIQSNKVRQLAPIVAVWQGVDRISVVHELVKRAPGAQILLQVNSTGEASKSGVPPTEVESLLASAVDAGLNVRGLMTIGPTSGNAIEARKAFSSLRSLADSLALPECSMGMSDDYRLAVECGSTMIRIGSRLFGARPSAQ</sequence>
<dbReference type="Gene3D" id="3.20.20.10">
    <property type="entry name" value="Alanine racemase"/>
    <property type="match status" value="1"/>
</dbReference>
<protein>
    <submittedName>
        <fullName evidence="3">Unannotated protein</fullName>
    </submittedName>
</protein>
<dbReference type="PANTHER" id="PTHR10146">
    <property type="entry name" value="PROLINE SYNTHETASE CO-TRANSCRIBED BACTERIAL HOMOLOG PROTEIN"/>
    <property type="match status" value="1"/>
</dbReference>
<dbReference type="PIRSF" id="PIRSF004848">
    <property type="entry name" value="YBL036c_PLPDEIII"/>
    <property type="match status" value="1"/>
</dbReference>
<reference evidence="3" key="1">
    <citation type="submission" date="2020-05" db="EMBL/GenBank/DDBJ databases">
        <authorList>
            <person name="Chiriac C."/>
            <person name="Salcher M."/>
            <person name="Ghai R."/>
            <person name="Kavagutti S V."/>
        </authorList>
    </citation>
    <scope>NUCLEOTIDE SEQUENCE</scope>
</reference>